<dbReference type="Proteomes" id="UP001177003">
    <property type="component" value="Chromosome 4"/>
</dbReference>
<organism evidence="2 3">
    <name type="scientific">Lactuca saligna</name>
    <name type="common">Willowleaf lettuce</name>
    <dbReference type="NCBI Taxonomy" id="75948"/>
    <lineage>
        <taxon>Eukaryota</taxon>
        <taxon>Viridiplantae</taxon>
        <taxon>Streptophyta</taxon>
        <taxon>Embryophyta</taxon>
        <taxon>Tracheophyta</taxon>
        <taxon>Spermatophyta</taxon>
        <taxon>Magnoliopsida</taxon>
        <taxon>eudicotyledons</taxon>
        <taxon>Gunneridae</taxon>
        <taxon>Pentapetalae</taxon>
        <taxon>asterids</taxon>
        <taxon>campanulids</taxon>
        <taxon>Asterales</taxon>
        <taxon>Asteraceae</taxon>
        <taxon>Cichorioideae</taxon>
        <taxon>Cichorieae</taxon>
        <taxon>Lactucinae</taxon>
        <taxon>Lactuca</taxon>
    </lineage>
</organism>
<evidence type="ECO:0000313" key="2">
    <source>
        <dbReference type="EMBL" id="CAI9278540.1"/>
    </source>
</evidence>
<gene>
    <name evidence="2" type="ORF">LSALG_LOCUS18398</name>
</gene>
<feature type="region of interest" description="Disordered" evidence="1">
    <location>
        <begin position="1"/>
        <end position="20"/>
    </location>
</feature>
<dbReference type="EMBL" id="OX465080">
    <property type="protein sequence ID" value="CAI9278540.1"/>
    <property type="molecule type" value="Genomic_DNA"/>
</dbReference>
<dbReference type="AlphaFoldDB" id="A0AA35YQU2"/>
<keyword evidence="3" id="KW-1185">Reference proteome</keyword>
<reference evidence="2" key="1">
    <citation type="submission" date="2023-04" db="EMBL/GenBank/DDBJ databases">
        <authorList>
            <person name="Vijverberg K."/>
            <person name="Xiong W."/>
            <person name="Schranz E."/>
        </authorList>
    </citation>
    <scope>NUCLEOTIDE SEQUENCE</scope>
</reference>
<accession>A0AA35YQU2</accession>
<proteinExistence type="predicted"/>
<protein>
    <submittedName>
        <fullName evidence="2">Uncharacterized protein</fullName>
    </submittedName>
</protein>
<name>A0AA35YQU2_LACSI</name>
<sequence>MNKGPAGTRPTEPTPVYKGKSPAVLKTSNYDDLIDNFQVAAEFAEFSRHVFPKGTVSEMEAFTDDQTVGFMEFAYAQSSFFFTAGARHIHRLKIMAVKLRANERSLQQQIVYLKSSVEYPLI</sequence>
<evidence type="ECO:0000256" key="1">
    <source>
        <dbReference type="SAM" id="MobiDB-lite"/>
    </source>
</evidence>
<evidence type="ECO:0000313" key="3">
    <source>
        <dbReference type="Proteomes" id="UP001177003"/>
    </source>
</evidence>